<dbReference type="InterPro" id="IPR053018">
    <property type="entry name" value="Elsinochrome_Biosynth-Asso"/>
</dbReference>
<evidence type="ECO:0000313" key="4">
    <source>
        <dbReference type="Proteomes" id="UP000566819"/>
    </source>
</evidence>
<comment type="caution">
    <text evidence="3">The sequence shown here is derived from an EMBL/GenBank/DDBJ whole genome shotgun (WGS) entry which is preliminary data.</text>
</comment>
<evidence type="ECO:0000256" key="1">
    <source>
        <dbReference type="SAM" id="MobiDB-lite"/>
    </source>
</evidence>
<dbReference type="PANTHER" id="PTHR37577:SF1">
    <property type="entry name" value="INTEGRAL MEMBRANE PROTEIN"/>
    <property type="match status" value="1"/>
</dbReference>
<feature type="region of interest" description="Disordered" evidence="1">
    <location>
        <begin position="79"/>
        <end position="113"/>
    </location>
</feature>
<feature type="transmembrane region" description="Helical" evidence="2">
    <location>
        <begin position="42"/>
        <end position="69"/>
    </location>
</feature>
<dbReference type="PANTHER" id="PTHR37577">
    <property type="entry name" value="INTEGRAL MEMBRANE PROTEIN"/>
    <property type="match status" value="1"/>
</dbReference>
<organism evidence="3 4">
    <name type="scientific">Cudoniella acicularis</name>
    <dbReference type="NCBI Taxonomy" id="354080"/>
    <lineage>
        <taxon>Eukaryota</taxon>
        <taxon>Fungi</taxon>
        <taxon>Dikarya</taxon>
        <taxon>Ascomycota</taxon>
        <taxon>Pezizomycotina</taxon>
        <taxon>Leotiomycetes</taxon>
        <taxon>Helotiales</taxon>
        <taxon>Tricladiaceae</taxon>
        <taxon>Cudoniella</taxon>
    </lineage>
</organism>
<gene>
    <name evidence="3" type="ORF">G7Y89_g8482</name>
</gene>
<proteinExistence type="predicted"/>
<dbReference type="EMBL" id="JAAMPI010000645">
    <property type="protein sequence ID" value="KAF4629661.1"/>
    <property type="molecule type" value="Genomic_DNA"/>
</dbReference>
<feature type="transmembrane region" description="Helical" evidence="2">
    <location>
        <begin position="313"/>
        <end position="332"/>
    </location>
</feature>
<keyword evidence="2" id="KW-0812">Transmembrane</keyword>
<keyword evidence="2" id="KW-1133">Transmembrane helix</keyword>
<dbReference type="Proteomes" id="UP000566819">
    <property type="component" value="Unassembled WGS sequence"/>
</dbReference>
<feature type="transmembrane region" description="Helical" evidence="2">
    <location>
        <begin position="352"/>
        <end position="371"/>
    </location>
</feature>
<feature type="transmembrane region" description="Helical" evidence="2">
    <location>
        <begin position="270"/>
        <end position="292"/>
    </location>
</feature>
<evidence type="ECO:0000256" key="2">
    <source>
        <dbReference type="SAM" id="Phobius"/>
    </source>
</evidence>
<sequence>MVLGWNIPVGSAYCVTQANQSVTCNYTNPPPLVPNYDVVTKAWWGAFLTTSWSTSIVSIALIICEYYLWAHPKPYSPPSNFPPAAPAENQTNGSDPDPENTPQPPADPLPIPQEHHHPVERTIIVLERLINAFSDQQSVAGLSLIVVAGHDGCELSAYIYNLICFQLIMSIISHLNALTNTRNWFGDPNTSFSFWRGIFAGCVKIVPIILTIMMSGVMLGARIGSSFPSSAGNQAALPAVCFENVNGLAGPQAIGELVKQHKADWASNGFIQYLILVLDLIIIGFIFSIALLKKIKHRPDGFRMKISLILRSVSTVATTGTLVWLSVSYIEMRQNMEGNPLWYDGGGVSNQYSFYNVVTWAMFVSSLVPVAKAFAEAYKKPDLTDPTGMKLLRRESGQLLKAVENADGGKSAVIDQVEIFSNSFAGFAQ</sequence>
<protein>
    <submittedName>
        <fullName evidence="3">Uncharacterized protein</fullName>
    </submittedName>
</protein>
<name>A0A8H4RJ18_9HELO</name>
<keyword evidence="2" id="KW-0472">Membrane</keyword>
<keyword evidence="4" id="KW-1185">Reference proteome</keyword>
<accession>A0A8H4RJ18</accession>
<evidence type="ECO:0000313" key="3">
    <source>
        <dbReference type="EMBL" id="KAF4629661.1"/>
    </source>
</evidence>
<feature type="transmembrane region" description="Helical" evidence="2">
    <location>
        <begin position="198"/>
        <end position="221"/>
    </location>
</feature>
<dbReference type="AlphaFoldDB" id="A0A8H4RJ18"/>
<feature type="compositionally biased region" description="Pro residues" evidence="1">
    <location>
        <begin position="99"/>
        <end position="111"/>
    </location>
</feature>
<reference evidence="3 4" key="1">
    <citation type="submission" date="2020-03" db="EMBL/GenBank/DDBJ databases">
        <title>Draft Genome Sequence of Cudoniella acicularis.</title>
        <authorList>
            <person name="Buettner E."/>
            <person name="Kellner H."/>
        </authorList>
    </citation>
    <scope>NUCLEOTIDE SEQUENCE [LARGE SCALE GENOMIC DNA]</scope>
    <source>
        <strain evidence="3 4">DSM 108380</strain>
    </source>
</reference>
<dbReference type="OrthoDB" id="5427664at2759"/>